<reference evidence="1 2" key="1">
    <citation type="submission" date="2019-03" db="EMBL/GenBank/DDBJ databases">
        <title>Genomic Encyclopedia of Type Strains, Phase IV (KMG-IV): sequencing the most valuable type-strain genomes for metagenomic binning, comparative biology and taxonomic classification.</title>
        <authorList>
            <person name="Goeker M."/>
        </authorList>
    </citation>
    <scope>NUCLEOTIDE SEQUENCE [LARGE SCALE GENOMIC DNA]</scope>
    <source>
        <strain evidence="1 2">DSM 103792</strain>
    </source>
</reference>
<dbReference type="EMBL" id="SNYM01000037">
    <property type="protein sequence ID" value="TDQ41829.1"/>
    <property type="molecule type" value="Genomic_DNA"/>
</dbReference>
<evidence type="ECO:0000313" key="1">
    <source>
        <dbReference type="EMBL" id="TDQ41829.1"/>
    </source>
</evidence>
<dbReference type="AlphaFoldDB" id="A0A4R6UAC6"/>
<dbReference type="RefSeq" id="WP_133593911.1">
    <property type="nucleotide sequence ID" value="NZ_CP037953.1"/>
</dbReference>
<dbReference type="InterPro" id="IPR022025">
    <property type="entry name" value="Amidoligase_2"/>
</dbReference>
<dbReference type="Pfam" id="PF12224">
    <property type="entry name" value="Amidoligase_2"/>
    <property type="match status" value="1"/>
</dbReference>
<name>A0A4R6UAC6_9GAMM</name>
<proteinExistence type="predicted"/>
<organism evidence="1 2">
    <name type="scientific">Permianibacter aggregans</name>
    <dbReference type="NCBI Taxonomy" id="1510150"/>
    <lineage>
        <taxon>Bacteria</taxon>
        <taxon>Pseudomonadati</taxon>
        <taxon>Pseudomonadota</taxon>
        <taxon>Gammaproteobacteria</taxon>
        <taxon>Pseudomonadales</taxon>
        <taxon>Pseudomonadaceae</taxon>
        <taxon>Permianibacter</taxon>
    </lineage>
</organism>
<sequence>MSCKALEITKTQDNSLRRVGFELEFSGLTLEQTTDAVQSALGGEAQETTVAERRVRNEQLGDFNIELDWDFLKRQAKKSADEDDPGEWLKHLGEAARLLVPIEVVCPPIPNDRIESLAPMIEALRKAGAVGTEDSLIAAYGLHINTEAPSLAAEVLHRYLRAFGLLQWWLVDAHQINISRKISPYIDLYPEDYLVRLLNQDEVDIDDIFDDYLTYNASRNRALDLLPLLAELDEDRVRKAIDDPKIKARPAFHYRLPDCHIERSDWSYCEGWNTWWLVEKLAQDEKKLNQLGDAFLNRELPIIGVNRNDWTEYLDQWLKDQEWG</sequence>
<keyword evidence="2" id="KW-1185">Reference proteome</keyword>
<protein>
    <submittedName>
        <fullName evidence="1">Putative amidoligase enzyme</fullName>
    </submittedName>
</protein>
<gene>
    <name evidence="1" type="ORF">EV696_1372</name>
</gene>
<comment type="caution">
    <text evidence="1">The sequence shown here is derived from an EMBL/GenBank/DDBJ whole genome shotgun (WGS) entry which is preliminary data.</text>
</comment>
<accession>A0A4R6UAC6</accession>
<keyword evidence="1" id="KW-0436">Ligase</keyword>
<dbReference type="GO" id="GO:0016874">
    <property type="term" value="F:ligase activity"/>
    <property type="evidence" value="ECO:0007669"/>
    <property type="project" value="UniProtKB-KW"/>
</dbReference>
<dbReference type="Proteomes" id="UP000295375">
    <property type="component" value="Unassembled WGS sequence"/>
</dbReference>
<evidence type="ECO:0000313" key="2">
    <source>
        <dbReference type="Proteomes" id="UP000295375"/>
    </source>
</evidence>
<dbReference type="OrthoDB" id="5597599at2"/>